<dbReference type="GO" id="GO:0030435">
    <property type="term" value="P:sporulation resulting in formation of a cellular spore"/>
    <property type="evidence" value="ECO:0007669"/>
    <property type="project" value="UniProtKB-KW"/>
</dbReference>
<accession>A0A1I3PT65</accession>
<comment type="subcellular location">
    <subcellularLocation>
        <location evidence="2">Spore coat</location>
    </subcellularLocation>
</comment>
<keyword evidence="1" id="KW-0749">Sporulation</keyword>
<dbReference type="AlphaFoldDB" id="A0A1I3PT65"/>
<evidence type="ECO:0000256" key="3">
    <source>
        <dbReference type="ARBA" id="ARBA00024344"/>
    </source>
</evidence>
<dbReference type="Proteomes" id="UP000198915">
    <property type="component" value="Unassembled WGS sequence"/>
</dbReference>
<dbReference type="PANTHER" id="PTHR39183">
    <property type="entry name" value="SPORE COAT PROTEIN F-LIKE PROTEIN YHCQ"/>
    <property type="match status" value="1"/>
</dbReference>
<reference evidence="5" key="1">
    <citation type="submission" date="2016-10" db="EMBL/GenBank/DDBJ databases">
        <authorList>
            <person name="Varghese N."/>
            <person name="Submissions S."/>
        </authorList>
    </citation>
    <scope>NUCLEOTIDE SEQUENCE [LARGE SCALE GENOMIC DNA]</scope>
    <source>
        <strain evidence="5">OK042</strain>
    </source>
</reference>
<sequence>MTGFLQNLTGLGGMTDQVVAMDFLLAAKSGVRNYAMALTEAGSPEIKAILTKHLDEAIDMHEKISQYMIERGWYDPWDVEEQRKLDQQNIQTALNLM</sequence>
<proteinExistence type="inferred from homology"/>
<dbReference type="RefSeq" id="WP_092266950.1">
    <property type="nucleotide sequence ID" value="NZ_BJOE01000078.1"/>
</dbReference>
<keyword evidence="5" id="KW-1185">Reference proteome</keyword>
<dbReference type="Gene3D" id="1.20.1260.10">
    <property type="match status" value="1"/>
</dbReference>
<evidence type="ECO:0000313" key="5">
    <source>
        <dbReference type="Proteomes" id="UP000198915"/>
    </source>
</evidence>
<evidence type="ECO:0000256" key="2">
    <source>
        <dbReference type="ARBA" id="ARBA00024325"/>
    </source>
</evidence>
<dbReference type="STRING" id="1884381.SAMN05518846_102477"/>
<dbReference type="Pfam" id="PF07875">
    <property type="entry name" value="Coat_F"/>
    <property type="match status" value="1"/>
</dbReference>
<protein>
    <submittedName>
        <fullName evidence="4">Similar to spore coat protein</fullName>
    </submittedName>
</protein>
<evidence type="ECO:0000313" key="4">
    <source>
        <dbReference type="EMBL" id="SFJ24431.1"/>
    </source>
</evidence>
<evidence type="ECO:0000256" key="1">
    <source>
        <dbReference type="ARBA" id="ARBA00022969"/>
    </source>
</evidence>
<dbReference type="InterPro" id="IPR012347">
    <property type="entry name" value="Ferritin-like"/>
</dbReference>
<keyword evidence="4" id="KW-0167">Capsid protein</keyword>
<keyword evidence="4" id="KW-0946">Virion</keyword>
<dbReference type="InterPro" id="IPR012851">
    <property type="entry name" value="Spore_coat_CotF-like"/>
</dbReference>
<organism evidence="4 5">
    <name type="scientific">Brevibacillus centrosporus</name>
    <dbReference type="NCBI Taxonomy" id="54910"/>
    <lineage>
        <taxon>Bacteria</taxon>
        <taxon>Bacillati</taxon>
        <taxon>Bacillota</taxon>
        <taxon>Bacilli</taxon>
        <taxon>Bacillales</taxon>
        <taxon>Paenibacillaceae</taxon>
        <taxon>Brevibacillus</taxon>
    </lineage>
</organism>
<dbReference type="EMBL" id="FORT01000002">
    <property type="protein sequence ID" value="SFJ24431.1"/>
    <property type="molecule type" value="Genomic_DNA"/>
</dbReference>
<name>A0A1I3PT65_9BACL</name>
<gene>
    <name evidence="4" type="ORF">SAMN05518846_102477</name>
</gene>
<comment type="similarity">
    <text evidence="3">Belongs to the CotF family.</text>
</comment>
<dbReference type="PANTHER" id="PTHR39183:SF1">
    <property type="entry name" value="SPORE COAT PROTEIN F-LIKE PROTEIN YHCQ"/>
    <property type="match status" value="1"/>
</dbReference>